<dbReference type="SUPFAM" id="SSF82185">
    <property type="entry name" value="Histone H3 K4-specific methyltransferase SET7/9 N-terminal domain"/>
    <property type="match status" value="1"/>
</dbReference>
<gene>
    <name evidence="1" type="ORF">QJ048_08705</name>
</gene>
<keyword evidence="2" id="KW-1185">Reference proteome</keyword>
<evidence type="ECO:0008006" key="3">
    <source>
        <dbReference type="Google" id="ProtNLM"/>
    </source>
</evidence>
<evidence type="ECO:0000313" key="1">
    <source>
        <dbReference type="EMBL" id="MDI3319850.1"/>
    </source>
</evidence>
<dbReference type="EMBL" id="JASBRG010000005">
    <property type="protein sequence ID" value="MDI3319850.1"/>
    <property type="molecule type" value="Genomic_DNA"/>
</dbReference>
<accession>A0ABT6RBB8</accession>
<name>A0ABT6RBB8_9BACT</name>
<protein>
    <recommendedName>
        <fullName evidence="3">MORN repeat variant</fullName>
    </recommendedName>
</protein>
<reference evidence="1 2" key="1">
    <citation type="submission" date="2023-05" db="EMBL/GenBank/DDBJ databases">
        <title>Genome sequence of Pinibacter sp. MAH-24.</title>
        <authorList>
            <person name="Huq M.A."/>
        </authorList>
    </citation>
    <scope>NUCLEOTIDE SEQUENCE [LARGE SCALE GENOMIC DNA]</scope>
    <source>
        <strain evidence="1 2">MAH-24</strain>
    </source>
</reference>
<evidence type="ECO:0000313" key="2">
    <source>
        <dbReference type="Proteomes" id="UP001226434"/>
    </source>
</evidence>
<dbReference type="Proteomes" id="UP001226434">
    <property type="component" value="Unassembled WGS sequence"/>
</dbReference>
<dbReference type="Gene3D" id="3.90.930.1">
    <property type="match status" value="1"/>
</dbReference>
<comment type="caution">
    <text evidence="1">The sequence shown here is derived from an EMBL/GenBank/DDBJ whole genome shotgun (WGS) entry which is preliminary data.</text>
</comment>
<organism evidence="1 2">
    <name type="scientific">Pinibacter soli</name>
    <dbReference type="NCBI Taxonomy" id="3044211"/>
    <lineage>
        <taxon>Bacteria</taxon>
        <taxon>Pseudomonadati</taxon>
        <taxon>Bacteroidota</taxon>
        <taxon>Chitinophagia</taxon>
        <taxon>Chitinophagales</taxon>
        <taxon>Chitinophagaceae</taxon>
        <taxon>Pinibacter</taxon>
    </lineage>
</organism>
<proteinExistence type="predicted"/>
<sequence length="214" mass="24141">MKIILTLIASIVIVAAFSQTKDRLVETFYPDGTLKERGYTNTEGLKNGVFMYYAEDGFLDSSITFKNGKLNGPKNVYSVNHAMFTSEFFNGRLVSQTVFDSLNNITFKYPLQLKDKPKTTYHFASGRNYYEKGTADTLTISNGVPYGNQFVNFPGARVRPIKNFSWEILSWNPQPDSSMGKMIVDIYEISIDIPEAPSKGSKTRSREVILIPVK</sequence>
<dbReference type="RefSeq" id="WP_282333953.1">
    <property type="nucleotide sequence ID" value="NZ_JASBRG010000005.1"/>
</dbReference>